<evidence type="ECO:0000256" key="11">
    <source>
        <dbReference type="SAM" id="MobiDB-lite"/>
    </source>
</evidence>
<evidence type="ECO:0000256" key="6">
    <source>
        <dbReference type="ARBA" id="ARBA00022692"/>
    </source>
</evidence>
<dbReference type="Pfam" id="PF13181">
    <property type="entry name" value="TPR_8"/>
    <property type="match status" value="1"/>
</dbReference>
<evidence type="ECO:0000256" key="5">
    <source>
        <dbReference type="ARBA" id="ARBA00022519"/>
    </source>
</evidence>
<evidence type="ECO:0000256" key="8">
    <source>
        <dbReference type="ARBA" id="ARBA00023136"/>
    </source>
</evidence>
<evidence type="ECO:0000256" key="7">
    <source>
        <dbReference type="ARBA" id="ARBA00022989"/>
    </source>
</evidence>
<reference evidence="14" key="1">
    <citation type="submission" date="2021-11" db="EMBL/GenBank/DDBJ databases">
        <title>Draft genome sequence of Alcaligenes endophyticus type strain CCUG 75668T.</title>
        <authorList>
            <person name="Salva-Serra F."/>
            <person name="Duran R.E."/>
            <person name="Seeger M."/>
            <person name="Moore E.R.B."/>
            <person name="Jaen-Luchoro D."/>
        </authorList>
    </citation>
    <scope>NUCLEOTIDE SEQUENCE</scope>
    <source>
        <strain evidence="14">CCUG 75668</strain>
    </source>
</reference>
<dbReference type="Proteomes" id="UP001168613">
    <property type="component" value="Unassembled WGS sequence"/>
</dbReference>
<feature type="coiled-coil region" evidence="10">
    <location>
        <begin position="93"/>
        <end position="120"/>
    </location>
</feature>
<evidence type="ECO:0000256" key="9">
    <source>
        <dbReference type="ARBA" id="ARBA00023244"/>
    </source>
</evidence>
<keyword evidence="7 12" id="KW-1133">Transmembrane helix</keyword>
<keyword evidence="9" id="KW-0627">Porphyrin biosynthesis</keyword>
<comment type="pathway">
    <text evidence="3">Porphyrin-containing compound metabolism; protoheme biosynthesis.</text>
</comment>
<comment type="subcellular location">
    <subcellularLocation>
        <location evidence="2">Cell inner membrane</location>
        <topology evidence="2">Multi-pass membrane protein</topology>
    </subcellularLocation>
</comment>
<keyword evidence="8 12" id="KW-0472">Membrane</keyword>
<keyword evidence="10" id="KW-0175">Coiled coil</keyword>
<dbReference type="Gene3D" id="1.25.40.10">
    <property type="entry name" value="Tetratricopeptide repeat domain"/>
    <property type="match status" value="2"/>
</dbReference>
<accession>A0ABT8EKR0</accession>
<dbReference type="InterPro" id="IPR005254">
    <property type="entry name" value="Heme_biosyn_assoc_TPR_pro"/>
</dbReference>
<organism evidence="14 15">
    <name type="scientific">Alcaligenes endophyticus</name>
    <dbReference type="NCBI Taxonomy" id="1929088"/>
    <lineage>
        <taxon>Bacteria</taxon>
        <taxon>Pseudomonadati</taxon>
        <taxon>Pseudomonadota</taxon>
        <taxon>Betaproteobacteria</taxon>
        <taxon>Burkholderiales</taxon>
        <taxon>Alcaligenaceae</taxon>
        <taxon>Alcaligenes</taxon>
    </lineage>
</organism>
<evidence type="ECO:0000256" key="12">
    <source>
        <dbReference type="SAM" id="Phobius"/>
    </source>
</evidence>
<dbReference type="InterPro" id="IPR010817">
    <property type="entry name" value="HemY_N"/>
</dbReference>
<dbReference type="SUPFAM" id="SSF48452">
    <property type="entry name" value="TPR-like"/>
    <property type="match status" value="2"/>
</dbReference>
<comment type="caution">
    <text evidence="14">The sequence shown here is derived from an EMBL/GenBank/DDBJ whole genome shotgun (WGS) entry which is preliminary data.</text>
</comment>
<evidence type="ECO:0000256" key="4">
    <source>
        <dbReference type="ARBA" id="ARBA00022475"/>
    </source>
</evidence>
<comment type="function">
    <text evidence="1">Involved in a late step of protoheme IX synthesis.</text>
</comment>
<feature type="transmembrane region" description="Helical" evidence="12">
    <location>
        <begin position="41"/>
        <end position="62"/>
    </location>
</feature>
<dbReference type="Pfam" id="PF07219">
    <property type="entry name" value="HemY_N"/>
    <property type="match status" value="1"/>
</dbReference>
<evidence type="ECO:0000256" key="10">
    <source>
        <dbReference type="SAM" id="Coils"/>
    </source>
</evidence>
<name>A0ABT8EKR0_9BURK</name>
<evidence type="ECO:0000313" key="14">
    <source>
        <dbReference type="EMBL" id="MDN4121887.1"/>
    </source>
</evidence>
<dbReference type="EMBL" id="JAJHNU010000003">
    <property type="protein sequence ID" value="MDN4121887.1"/>
    <property type="molecule type" value="Genomic_DNA"/>
</dbReference>
<evidence type="ECO:0000259" key="13">
    <source>
        <dbReference type="Pfam" id="PF07219"/>
    </source>
</evidence>
<keyword evidence="6 12" id="KW-0812">Transmembrane</keyword>
<gene>
    <name evidence="14" type="ORF">LMS43_11355</name>
</gene>
<evidence type="ECO:0000256" key="1">
    <source>
        <dbReference type="ARBA" id="ARBA00002962"/>
    </source>
</evidence>
<protein>
    <submittedName>
        <fullName evidence="14">Heme biosynthesis protein HemY</fullName>
    </submittedName>
</protein>
<dbReference type="InterPro" id="IPR019734">
    <property type="entry name" value="TPR_rpt"/>
</dbReference>
<keyword evidence="5" id="KW-0997">Cell inner membrane</keyword>
<evidence type="ECO:0000256" key="3">
    <source>
        <dbReference type="ARBA" id="ARBA00004744"/>
    </source>
</evidence>
<feature type="domain" description="HemY N-terminal" evidence="13">
    <location>
        <begin position="26"/>
        <end position="135"/>
    </location>
</feature>
<feature type="region of interest" description="Disordered" evidence="11">
    <location>
        <begin position="452"/>
        <end position="498"/>
    </location>
</feature>
<proteinExistence type="predicted"/>
<dbReference type="NCBIfam" id="TIGR00540">
    <property type="entry name" value="TPR_hemY_coli"/>
    <property type="match status" value="1"/>
</dbReference>
<dbReference type="RefSeq" id="WP_266123105.1">
    <property type="nucleotide sequence ID" value="NZ_JAJHNU010000003.1"/>
</dbReference>
<evidence type="ECO:0000313" key="15">
    <source>
        <dbReference type="Proteomes" id="UP001168613"/>
    </source>
</evidence>
<keyword evidence="15" id="KW-1185">Reference proteome</keyword>
<sequence>MRTWFWTLILFVAAVALALVLREHAGNVYLVTPHHIVRSSLVFFVLSVLAIFIGLHFLLRLLGWLTDAPGRFGLWRSRRAQNRDREMLENGWIHILEGRYDEAERQLSRLVGKTKNIRSKVVAALAVARAAHFQGEFQRRDDALKLARTASSEDVLLSDATAVAAAEMYLDQNQPQKAVDLLQPVQDASSRHFHATRLLQRAYRQLGQYDRVYELTRVLVRRSAIDAQEAQEAISWAAAERIRIGGIEHFKALWSDLKSDEKLLPAVAMQAAQVLDAAGQYEEAARVLEPAIKHSFDADLLGAYAQCSPEHVSRRLAKAEEWLRTEPNNPILLTALGQLCLTSSLWGQAEHYLLRSLKLRQDLRSYALLGNLYDALGRQPEAIAYWRKASTVAGTLPVLFAKGALPAAQTHLDPEVYDALAEDGSVSQYSVTQPDAASAVASGIPDNHPVPVKAPLVAPSADEISSPEPDQAHEYFDTAPIPGVDLSQTSDRPQRAND</sequence>
<evidence type="ECO:0000256" key="2">
    <source>
        <dbReference type="ARBA" id="ARBA00004429"/>
    </source>
</evidence>
<keyword evidence="4" id="KW-1003">Cell membrane</keyword>
<dbReference type="InterPro" id="IPR011990">
    <property type="entry name" value="TPR-like_helical_dom_sf"/>
</dbReference>